<keyword evidence="2" id="KW-0067">ATP-binding</keyword>
<dbReference type="SUPFAM" id="SSF52540">
    <property type="entry name" value="P-loop containing nucleoside triphosphate hydrolases"/>
    <property type="match status" value="1"/>
</dbReference>
<feature type="domain" description="Helicase ATP-binding" evidence="1">
    <location>
        <begin position="142"/>
        <end position="266"/>
    </location>
</feature>
<reference evidence="2 3" key="1">
    <citation type="submission" date="2023-03" db="EMBL/GenBank/DDBJ databases">
        <authorList>
            <person name="Shen W."/>
            <person name="Cai J."/>
        </authorList>
    </citation>
    <scope>NUCLEOTIDE SEQUENCE [LARGE SCALE GENOMIC DNA]</scope>
    <source>
        <strain evidence="2 3">Y2</strain>
    </source>
</reference>
<sequence>MMTNDGKRTLTRIKNQDNIRNPIVELLYKKIEITNKDAEFLYSVALLLIDEYSKEIEKGIDKNLLIEYAYFIIATTAFKVSDFRALYDFSINYGYYPIARKIIDLDLLSDMNINHVMTNSRIDKFEDGDKILTYQQKKVFEEVLDDKGNAVSFLAPTSYGKSELIFDHLSKNEDKNYIGIVVPTKALIDQVYREAKKKVKDRKLIIHDQNYSKSEDKRILTITTQERALRLVDEGVKFDILYIDEAHEMLNFDYRNNLNNRSLLLTRLIKLSRAANQNLLELYLSPVIGKASNLEIRNSKTISDHRISKDLKILNISFLNSEGNLKYYDRYLGEFIDSEKMIRSHFDYIIEQSKNKNLHFLYRPRYIEGYAKLLYEKLPFIEEYEIDSDIKKLISELAEIVHPKFKLIKYLSKGLVYLHGKMPLIIRNYVLKYVRESRFLSHFVANSVILAGMNLPIDNLFYISGYSNSRDLYNLIGRVNRLSDIFSKENPSLNRIFIPVHFIEMDRFPQNQQGSLAKKIEKLRGRIKDEIKNPLLENSTIATTNSLKAEEIIETEDNIVNSYLTPDFKSRLTRSGAQQLLNYTEQGLQKLSQRFEENQNYIQDDEILIKVKELFFDNFEDFDFSPNYSVDRLKNIATINYYKNFIYNLNTKSLHERINNLVFFWKSKTDSDYQIYVGTQFGEVTRKTENYIGQNLVYVDLSDHINDEDYLYNLAIIKLQVDEDYVSYEITLLLNTLLEFDIINQKQFDRFIYGTDSNEEIKILRLGISRGIYRKLKQDDMIKNIHFDDYGNVKANSLLISYVNEQLGIVKFELEQIFL</sequence>
<accession>A0ABD5F7E9</accession>
<name>A0ABD5F7E9_ENTAV</name>
<comment type="caution">
    <text evidence="2">The sequence shown here is derived from an EMBL/GenBank/DDBJ whole genome shotgun (WGS) entry which is preliminary data.</text>
</comment>
<evidence type="ECO:0000259" key="1">
    <source>
        <dbReference type="PROSITE" id="PS51192"/>
    </source>
</evidence>
<dbReference type="EMBL" id="JARPWY010000020">
    <property type="protein sequence ID" value="MDT2514368.1"/>
    <property type="molecule type" value="Genomic_DNA"/>
</dbReference>
<dbReference type="AlphaFoldDB" id="A0ABD5F7E9"/>
<protein>
    <submittedName>
        <fullName evidence="2">DEAD/DEAH box helicase</fullName>
    </submittedName>
</protein>
<keyword evidence="2" id="KW-0547">Nucleotide-binding</keyword>
<dbReference type="Gene3D" id="3.40.50.300">
    <property type="entry name" value="P-loop containing nucleotide triphosphate hydrolases"/>
    <property type="match status" value="2"/>
</dbReference>
<dbReference type="InterPro" id="IPR027417">
    <property type="entry name" value="P-loop_NTPase"/>
</dbReference>
<keyword evidence="2" id="KW-0378">Hydrolase</keyword>
<dbReference type="SMART" id="SM00487">
    <property type="entry name" value="DEXDc"/>
    <property type="match status" value="1"/>
</dbReference>
<dbReference type="Pfam" id="PF00270">
    <property type="entry name" value="DEAD"/>
    <property type="match status" value="1"/>
</dbReference>
<organism evidence="2 3">
    <name type="scientific">Enterococcus avium</name>
    <name type="common">Streptococcus avium</name>
    <dbReference type="NCBI Taxonomy" id="33945"/>
    <lineage>
        <taxon>Bacteria</taxon>
        <taxon>Bacillati</taxon>
        <taxon>Bacillota</taxon>
        <taxon>Bacilli</taxon>
        <taxon>Lactobacillales</taxon>
        <taxon>Enterococcaceae</taxon>
        <taxon>Enterococcus</taxon>
    </lineage>
</organism>
<dbReference type="GO" id="GO:0004386">
    <property type="term" value="F:helicase activity"/>
    <property type="evidence" value="ECO:0007669"/>
    <property type="project" value="UniProtKB-KW"/>
</dbReference>
<dbReference type="Proteomes" id="UP001264335">
    <property type="component" value="Unassembled WGS sequence"/>
</dbReference>
<dbReference type="PROSITE" id="PS51192">
    <property type="entry name" value="HELICASE_ATP_BIND_1"/>
    <property type="match status" value="1"/>
</dbReference>
<dbReference type="InterPro" id="IPR014001">
    <property type="entry name" value="Helicase_ATP-bd"/>
</dbReference>
<gene>
    <name evidence="2" type="ORF">P7D79_09005</name>
</gene>
<keyword evidence="2" id="KW-0347">Helicase</keyword>
<proteinExistence type="predicted"/>
<dbReference type="InterPro" id="IPR011545">
    <property type="entry name" value="DEAD/DEAH_box_helicase_dom"/>
</dbReference>
<evidence type="ECO:0000313" key="3">
    <source>
        <dbReference type="Proteomes" id="UP001264335"/>
    </source>
</evidence>
<dbReference type="RefSeq" id="WP_311922497.1">
    <property type="nucleotide sequence ID" value="NZ_JARPWF010000015.1"/>
</dbReference>
<evidence type="ECO:0000313" key="2">
    <source>
        <dbReference type="EMBL" id="MDT2514368.1"/>
    </source>
</evidence>